<feature type="region of interest" description="Disordered" evidence="1">
    <location>
        <begin position="181"/>
        <end position="295"/>
    </location>
</feature>
<gene>
    <name evidence="2" type="ORF">TraAM80_03119</name>
</gene>
<reference evidence="2 3" key="1">
    <citation type="journal article" date="2018" name="BMC Genomics">
        <title>Genomic comparison of Trypanosoma conorhini and Trypanosoma rangeli to Trypanosoma cruzi strains of high and low virulence.</title>
        <authorList>
            <person name="Bradwell K.R."/>
            <person name="Koparde V.N."/>
            <person name="Matveyev A.V."/>
            <person name="Serrano M.G."/>
            <person name="Alves J.M."/>
            <person name="Parikh H."/>
            <person name="Huang B."/>
            <person name="Lee V."/>
            <person name="Espinosa-Alvarez O."/>
            <person name="Ortiz P.A."/>
            <person name="Costa-Martins A.G."/>
            <person name="Teixeira M.M."/>
            <person name="Buck G.A."/>
        </authorList>
    </citation>
    <scope>NUCLEOTIDE SEQUENCE [LARGE SCALE GENOMIC DNA]</scope>
    <source>
        <strain evidence="2 3">AM80</strain>
    </source>
</reference>
<dbReference type="VEuPathDB" id="TriTrypDB:TRSC58_04668"/>
<keyword evidence="3" id="KW-1185">Reference proteome</keyword>
<evidence type="ECO:0000313" key="3">
    <source>
        <dbReference type="Proteomes" id="UP000283634"/>
    </source>
</evidence>
<dbReference type="EMBL" id="MKGL01000077">
    <property type="protein sequence ID" value="RNF07861.1"/>
    <property type="molecule type" value="Genomic_DNA"/>
</dbReference>
<feature type="compositionally biased region" description="Basic and acidic residues" evidence="1">
    <location>
        <begin position="209"/>
        <end position="219"/>
    </location>
</feature>
<feature type="compositionally biased region" description="Low complexity" evidence="1">
    <location>
        <begin position="279"/>
        <end position="289"/>
    </location>
</feature>
<feature type="compositionally biased region" description="Low complexity" evidence="1">
    <location>
        <begin position="57"/>
        <end position="73"/>
    </location>
</feature>
<protein>
    <recommendedName>
        <fullName evidence="4">EF-hand domain-containing protein</fullName>
    </recommendedName>
</protein>
<evidence type="ECO:0008006" key="4">
    <source>
        <dbReference type="Google" id="ProtNLM"/>
    </source>
</evidence>
<proteinExistence type="predicted"/>
<dbReference type="OMA" id="CEHTEND"/>
<organism evidence="2 3">
    <name type="scientific">Trypanosoma rangeli</name>
    <dbReference type="NCBI Taxonomy" id="5698"/>
    <lineage>
        <taxon>Eukaryota</taxon>
        <taxon>Discoba</taxon>
        <taxon>Euglenozoa</taxon>
        <taxon>Kinetoplastea</taxon>
        <taxon>Metakinetoplastina</taxon>
        <taxon>Trypanosomatida</taxon>
        <taxon>Trypanosomatidae</taxon>
        <taxon>Trypanosoma</taxon>
        <taxon>Herpetosoma</taxon>
    </lineage>
</organism>
<feature type="region of interest" description="Disordered" evidence="1">
    <location>
        <begin position="115"/>
        <end position="142"/>
    </location>
</feature>
<dbReference type="Proteomes" id="UP000283634">
    <property type="component" value="Unassembled WGS sequence"/>
</dbReference>
<comment type="caution">
    <text evidence="2">The sequence shown here is derived from an EMBL/GenBank/DDBJ whole genome shotgun (WGS) entry which is preliminary data.</text>
</comment>
<dbReference type="OrthoDB" id="243038at2759"/>
<feature type="region of interest" description="Disordered" evidence="1">
    <location>
        <begin position="481"/>
        <end position="533"/>
    </location>
</feature>
<feature type="region of interest" description="Disordered" evidence="1">
    <location>
        <begin position="318"/>
        <end position="380"/>
    </location>
</feature>
<evidence type="ECO:0000313" key="2">
    <source>
        <dbReference type="EMBL" id="RNF07861.1"/>
    </source>
</evidence>
<feature type="region of interest" description="Disordered" evidence="1">
    <location>
        <begin position="543"/>
        <end position="562"/>
    </location>
</feature>
<sequence>MSDSESIVFCEHTENDSLHGGGPRGPQSNSHQKREIPLMLDKPPLPRTKRREIVKQASPPLKAAHPKSSSAAAEGSHDDWASEHSESICFHIDGAETNASTATGGVATAVNTPQFPPTHDAGGYEAHRTDRGRSGSQRTDCDDESIHFYMEGSIRSRPGVMPHTEIVPNDSIIFQVVDDSKTDDTAPGETSTPPLDKDTASPVVPTLHATKEAEGDVLAKKIRSSRAVQARRGEDAPIKENTAKGTAHANQPQRAHPASTRGKRIPSLPLAENTTNNKSTGSIPSSPSSVAAHEEALNHGSALPTILTSEISGAHLGATRTRQGAAPVHSKEDSRVAKSAATGVGKASLPKRRSRSSNLVEQVKVKQAPTAVDKTSSDRSPPLVFTEVPVSCPRTQLDATRVSTLYLLEERILQAKLYTEHWRLFNDVQREEIARLIKLIAKARQPENLLCPLDTGAKEKQPTTVALGGFADLLRQRRTAMRNPADAATRSTSHVPQPRRSLLPGSSKRALSVPPNGTVPRGPGLSRRRCDRGVSDARLLKAAKARRSAPALQEPQPAPVQATRGGWFPQLHNAAARDGASKLAQTLGIIWPPCSPDALFFMTGTRLTPQQRDEFYEAVKLQCAASEGLYAELQRSVTAQPRELRASHRKKLMLSRTSILRKAFTLMDVDKSGLIRTTDIPAMQCLLEAERKQLEAKADGGAKTATVFARAKAEQRQLKGMIDAKRAAKNSNGASLSAATEVALYGLVIDVIFPLIRASNLVVCDFASLGLLVFGSLYLSEKGASASFVEWREAARRCFEALA</sequence>
<evidence type="ECO:0000256" key="1">
    <source>
        <dbReference type="SAM" id="MobiDB-lite"/>
    </source>
</evidence>
<dbReference type="GeneID" id="40327052"/>
<feature type="region of interest" description="Disordered" evidence="1">
    <location>
        <begin position="1"/>
        <end position="82"/>
    </location>
</feature>
<accession>A0A422NQZ4</accession>
<name>A0A422NQZ4_TRYRA</name>
<dbReference type="AlphaFoldDB" id="A0A422NQZ4"/>
<feature type="compositionally biased region" description="Basic and acidic residues" evidence="1">
    <location>
        <begin position="231"/>
        <end position="242"/>
    </location>
</feature>
<dbReference type="RefSeq" id="XP_029240069.1">
    <property type="nucleotide sequence ID" value="XM_029380098.1"/>
</dbReference>